<accession>A0A9N9HKT9</accession>
<evidence type="ECO:0000313" key="3">
    <source>
        <dbReference type="Proteomes" id="UP000789759"/>
    </source>
</evidence>
<organism evidence="2 3">
    <name type="scientific">Cetraspora pellucida</name>
    <dbReference type="NCBI Taxonomy" id="1433469"/>
    <lineage>
        <taxon>Eukaryota</taxon>
        <taxon>Fungi</taxon>
        <taxon>Fungi incertae sedis</taxon>
        <taxon>Mucoromycota</taxon>
        <taxon>Glomeromycotina</taxon>
        <taxon>Glomeromycetes</taxon>
        <taxon>Diversisporales</taxon>
        <taxon>Gigasporaceae</taxon>
        <taxon>Cetraspora</taxon>
    </lineage>
</organism>
<reference evidence="2" key="1">
    <citation type="submission" date="2021-06" db="EMBL/GenBank/DDBJ databases">
        <authorList>
            <person name="Kallberg Y."/>
            <person name="Tangrot J."/>
            <person name="Rosling A."/>
        </authorList>
    </citation>
    <scope>NUCLEOTIDE SEQUENCE</scope>
    <source>
        <strain evidence="2">FL966</strain>
    </source>
</reference>
<protein>
    <submittedName>
        <fullName evidence="2">16513_t:CDS:1</fullName>
    </submittedName>
</protein>
<gene>
    <name evidence="2" type="ORF">CPELLU_LOCUS10941</name>
</gene>
<feature type="region of interest" description="Disordered" evidence="1">
    <location>
        <begin position="31"/>
        <end position="52"/>
    </location>
</feature>
<dbReference type="EMBL" id="CAJVQA010009326">
    <property type="protein sequence ID" value="CAG8683683.1"/>
    <property type="molecule type" value="Genomic_DNA"/>
</dbReference>
<evidence type="ECO:0000313" key="2">
    <source>
        <dbReference type="EMBL" id="CAG8683683.1"/>
    </source>
</evidence>
<keyword evidence="3" id="KW-1185">Reference proteome</keyword>
<name>A0A9N9HKT9_9GLOM</name>
<proteinExistence type="predicted"/>
<evidence type="ECO:0000256" key="1">
    <source>
        <dbReference type="SAM" id="MobiDB-lite"/>
    </source>
</evidence>
<feature type="non-terminal residue" evidence="2">
    <location>
        <position position="85"/>
    </location>
</feature>
<dbReference type="Proteomes" id="UP000789759">
    <property type="component" value="Unassembled WGS sequence"/>
</dbReference>
<dbReference type="AlphaFoldDB" id="A0A9N9HKT9"/>
<sequence>QGLLGIVTEFWNDNKEFNRYLQGIEKNQYTTRSTAKKNKLQKKSETGLDETERNLTIREKQLELEEREAELELKRLNIKKMKKRS</sequence>
<feature type="compositionally biased region" description="Basic and acidic residues" evidence="1">
    <location>
        <begin position="42"/>
        <end position="52"/>
    </location>
</feature>
<comment type="caution">
    <text evidence="2">The sequence shown here is derived from an EMBL/GenBank/DDBJ whole genome shotgun (WGS) entry which is preliminary data.</text>
</comment>